<evidence type="ECO:0000313" key="2">
    <source>
        <dbReference type="Proteomes" id="UP000004773"/>
    </source>
</evidence>
<dbReference type="RefSeq" id="WP_003146553.1">
    <property type="nucleotide sequence ID" value="NZ_GL883582.1"/>
</dbReference>
<dbReference type="EMBL" id="ACRO01000006">
    <property type="protein sequence ID" value="EGF85727.1"/>
    <property type="molecule type" value="Genomic_DNA"/>
</dbReference>
<name>A0AA87AJ94_9BACL</name>
<protein>
    <submittedName>
        <fullName evidence="1">Uncharacterized protein</fullName>
    </submittedName>
</protein>
<reference evidence="1 2" key="1">
    <citation type="submission" date="2011-03" db="EMBL/GenBank/DDBJ databases">
        <title>The Genome Sequence of Gemella haemolysans M341.</title>
        <authorList>
            <consortium name="The Broad Institute Genome Sequencing Platform"/>
            <consortium name="The Broad Institute Genome Sequencing Center for Infectious Disease"/>
            <person name="Earl A."/>
            <person name="Ward D."/>
            <person name="Feldgarden M."/>
            <person name="Gevers D."/>
            <person name="Sibley C.D."/>
            <person name="Field T.R."/>
            <person name="Grinwis M."/>
            <person name="Eshaghurshan C.S."/>
            <person name="Surette M.G."/>
            <person name="Young S.K."/>
            <person name="Zeng Q."/>
            <person name="Gargeya S."/>
            <person name="Fitzgerald M."/>
            <person name="Haas B."/>
            <person name="Abouelleil A."/>
            <person name="Alvarado L."/>
            <person name="Arachchi H.M."/>
            <person name="Berlin A."/>
            <person name="Brown A."/>
            <person name="Chapman S.B."/>
            <person name="Chen Z."/>
            <person name="Dunbar C."/>
            <person name="Freedman E."/>
            <person name="Gearin G."/>
            <person name="Gellesch M."/>
            <person name="Goldberg J."/>
            <person name="Griggs A."/>
            <person name="Gujja S."/>
            <person name="Heilman E.R."/>
            <person name="Heiman D."/>
            <person name="Howarth C."/>
            <person name="Larson L."/>
            <person name="Lui A."/>
            <person name="MacDonald P.J.P."/>
            <person name="Mehta T."/>
            <person name="Montmayeur A."/>
            <person name="Murphy C."/>
            <person name="Neiman D."/>
            <person name="Pearson M."/>
            <person name="Priest M."/>
            <person name="Roberts A."/>
            <person name="Saif S."/>
            <person name="Shea T."/>
            <person name="Shenoy N."/>
            <person name="Sisk P."/>
            <person name="Stolte C."/>
            <person name="Sykes S."/>
            <person name="White J."/>
            <person name="Yandava C."/>
            <person name="Wortman J."/>
            <person name="Nusbaum C."/>
            <person name="Birren B."/>
        </authorList>
    </citation>
    <scope>NUCLEOTIDE SEQUENCE [LARGE SCALE GENOMIC DNA]</scope>
    <source>
        <strain evidence="1 2">M341</strain>
    </source>
</reference>
<gene>
    <name evidence="1" type="ORF">HMPREF0428_00569</name>
</gene>
<dbReference type="AlphaFoldDB" id="A0AA87AJ94"/>
<proteinExistence type="predicted"/>
<accession>A0AA87AJ94</accession>
<evidence type="ECO:0000313" key="1">
    <source>
        <dbReference type="EMBL" id="EGF85727.1"/>
    </source>
</evidence>
<organism evidence="1 2">
    <name type="scientific">Gemella haemolysans M341</name>
    <dbReference type="NCBI Taxonomy" id="562981"/>
    <lineage>
        <taxon>Bacteria</taxon>
        <taxon>Bacillati</taxon>
        <taxon>Bacillota</taxon>
        <taxon>Bacilli</taxon>
        <taxon>Bacillales</taxon>
        <taxon>Gemellaceae</taxon>
        <taxon>Gemella</taxon>
    </lineage>
</organism>
<comment type="caution">
    <text evidence="1">The sequence shown here is derived from an EMBL/GenBank/DDBJ whole genome shotgun (WGS) entry which is preliminary data.</text>
</comment>
<sequence>MRSEDIKIIINTEAGRKDKLSDIDIYNMIKNINNIIWILSPEIIKDKDKYDEVLDKLFTLIIKHGSHDFKMNMKYEDTLIASNYLRKIRIILKY</sequence>
<dbReference type="Proteomes" id="UP000004773">
    <property type="component" value="Unassembled WGS sequence"/>
</dbReference>